<dbReference type="Gene3D" id="2.130.10.130">
    <property type="entry name" value="Integrin alpha, N-terminal"/>
    <property type="match status" value="2"/>
</dbReference>
<dbReference type="Proteomes" id="UP000663832">
    <property type="component" value="Unassembled WGS sequence"/>
</dbReference>
<dbReference type="Pfam" id="PF13517">
    <property type="entry name" value="FG-GAP_3"/>
    <property type="match status" value="2"/>
</dbReference>
<feature type="transmembrane region" description="Helical" evidence="2">
    <location>
        <begin position="134"/>
        <end position="152"/>
    </location>
</feature>
<comment type="caution">
    <text evidence="4">The sequence shown here is derived from an EMBL/GenBank/DDBJ whole genome shotgun (WGS) entry which is preliminary data.</text>
</comment>
<keyword evidence="1" id="KW-0732">Signal</keyword>
<protein>
    <recommendedName>
        <fullName evidence="6">Apple domain-containing protein</fullName>
    </recommendedName>
</protein>
<keyword evidence="2" id="KW-1133">Transmembrane helix</keyword>
<dbReference type="PANTHER" id="PTHR46580:SF4">
    <property type="entry name" value="ATP_GTP-BINDING PROTEIN"/>
    <property type="match status" value="1"/>
</dbReference>
<evidence type="ECO:0000256" key="1">
    <source>
        <dbReference type="ARBA" id="ARBA00022729"/>
    </source>
</evidence>
<accession>A0A815YVF5</accession>
<evidence type="ECO:0008006" key="6">
    <source>
        <dbReference type="Google" id="ProtNLM"/>
    </source>
</evidence>
<dbReference type="EMBL" id="CAJNOM010000903">
    <property type="protein sequence ID" value="CAF1576742.1"/>
    <property type="molecule type" value="Genomic_DNA"/>
</dbReference>
<organism evidence="4 5">
    <name type="scientific">Adineta steineri</name>
    <dbReference type="NCBI Taxonomy" id="433720"/>
    <lineage>
        <taxon>Eukaryota</taxon>
        <taxon>Metazoa</taxon>
        <taxon>Spiralia</taxon>
        <taxon>Gnathifera</taxon>
        <taxon>Rotifera</taxon>
        <taxon>Eurotatoria</taxon>
        <taxon>Bdelloidea</taxon>
        <taxon>Adinetida</taxon>
        <taxon>Adinetidae</taxon>
        <taxon>Adineta</taxon>
    </lineage>
</organism>
<dbReference type="InterPro" id="IPR013517">
    <property type="entry name" value="FG-GAP"/>
</dbReference>
<evidence type="ECO:0000256" key="2">
    <source>
        <dbReference type="SAM" id="Phobius"/>
    </source>
</evidence>
<dbReference type="AlphaFoldDB" id="A0A815YVF5"/>
<feature type="transmembrane region" description="Helical" evidence="2">
    <location>
        <begin position="568"/>
        <end position="590"/>
    </location>
</feature>
<keyword evidence="2" id="KW-0812">Transmembrane</keyword>
<dbReference type="PANTHER" id="PTHR46580">
    <property type="entry name" value="SENSOR KINASE-RELATED"/>
    <property type="match status" value="1"/>
</dbReference>
<sequence>MEDIMIEQWNPSSSYEQYWEACAPIYCTYSQIAHTKNFVGVLVALVSVISTLTVVLRIGINLLAKFVINLFKRTPKRQNEVKPKLKDRLKKMFLTIIMQASSAMIDLNIFPLWRFGSNTDRMTAKRLGQWSTRLYIVLFITSLTIIIIYIGVQPQMLTKSINEPSLNVYNRVLRDHSDTLQCPCSSISSTYSQFIEIKPVFHEVCSSIFVSDKWRTNLTNGLISDLSIYDTHDYRRFLSAHLQFLKGLCQSSIQSINDSINQFLSSSLVTTNIITETILNSQVNVLIDESKSNALVIFARLLFFLQSANHGNRLVSGYGTNFIFGGSDSIAHGIWFRSYAVEVLYDNQCSCILNRTCTIQATFINKNLSEIITINGLKMGCTPSESFLRSTLECFYNYSCINIIQTQTNSSYEMNTPPLITGASRFPINTTVNDLVNDLFVENWSIAVNYSLYFDQCSPKLCSYTYIQKLNSFYTVTSVLSISGGLMFILKWISPILVRLLVVINRYRKKRTNVVQCENNISMTTITIVDIMPRQRNIQPETINLQSESNDLPPPTHYGSFLLCFHKLICWIILIFVVLFMIILSFLTIIPNEKNQAVISVVWVKIASDSVIGDENCAGIGYNTSITLSSCESACLAMASCTAIDFNPATGQCTYRQCTPYPPNYRSQSGWEVWAIPTSLVWVKIASDSVIGNANCVEVAYSPSTTMNFCESSCLFLTHCTAIDFNPATEQCKYRYCTTYPPKYQSQRGWEVWAIERAISTITNSSSSSCQLTFEKVYVYNNVYHIDDTLNGAIAVSDLNNDGLWDILIPLFHANSPRIAILFGNGNGSFIRSTMTDTGCGYPAAYVVVADINKDVQMDIVTACIRYEGRLGILLGDGDETFRETTSYSTGRASSPIWLDTGDFNGDGNLDIVASLSGILGDRSVGVLLGDGNGFFEGCKQYSAGQNSPPMSLVVGDFDNDRLLDIAIGKLNEPRIIVLRGYGNGSFGPPIANEQESIIFSSWIGAADINNDGYLDIIVTNIGLSNVAVLLGKGDGTFRPTMTFSTGYFSAPRSAAIEDFNGDGMLDIAVLNGAVWNVGVLLGYGNGTFGLPMTFSFPFGMSLLTMAAADFNRDGRMDIAVAIQSSTISLCILINTCECCEREFFNMSRITHQ</sequence>
<dbReference type="EMBL" id="CAJNOI010000543">
    <property type="protein sequence ID" value="CAF1303698.1"/>
    <property type="molecule type" value="Genomic_DNA"/>
</dbReference>
<dbReference type="InterPro" id="IPR028994">
    <property type="entry name" value="Integrin_alpha_N"/>
</dbReference>
<proteinExistence type="predicted"/>
<feature type="transmembrane region" description="Helical" evidence="2">
    <location>
        <begin position="38"/>
        <end position="60"/>
    </location>
</feature>
<dbReference type="OrthoDB" id="10022113at2759"/>
<gene>
    <name evidence="3" type="ORF">BJG266_LOCUS32424</name>
    <name evidence="4" type="ORF">QVE165_LOCUS49495</name>
</gene>
<reference evidence="4" key="1">
    <citation type="submission" date="2021-02" db="EMBL/GenBank/DDBJ databases">
        <authorList>
            <person name="Nowell W R."/>
        </authorList>
    </citation>
    <scope>NUCLEOTIDE SEQUENCE</scope>
</reference>
<dbReference type="SUPFAM" id="SSF69318">
    <property type="entry name" value="Integrin alpha N-terminal domain"/>
    <property type="match status" value="2"/>
</dbReference>
<evidence type="ECO:0000313" key="3">
    <source>
        <dbReference type="EMBL" id="CAF1303698.1"/>
    </source>
</evidence>
<evidence type="ECO:0000313" key="4">
    <source>
        <dbReference type="EMBL" id="CAF1576742.1"/>
    </source>
</evidence>
<dbReference type="Proteomes" id="UP000663877">
    <property type="component" value="Unassembled WGS sequence"/>
</dbReference>
<keyword evidence="2" id="KW-0472">Membrane</keyword>
<keyword evidence="5" id="KW-1185">Reference proteome</keyword>
<feature type="transmembrane region" description="Helical" evidence="2">
    <location>
        <begin position="479"/>
        <end position="502"/>
    </location>
</feature>
<feature type="transmembrane region" description="Helical" evidence="2">
    <location>
        <begin position="92"/>
        <end position="113"/>
    </location>
</feature>
<name>A0A815YVF5_9BILA</name>
<evidence type="ECO:0000313" key="5">
    <source>
        <dbReference type="Proteomes" id="UP000663832"/>
    </source>
</evidence>